<organism evidence="2 3">
    <name type="scientific">Pokkaliibacter plantistimulans</name>
    <dbReference type="NCBI Taxonomy" id="1635171"/>
    <lineage>
        <taxon>Bacteria</taxon>
        <taxon>Pseudomonadati</taxon>
        <taxon>Pseudomonadota</taxon>
        <taxon>Gammaproteobacteria</taxon>
        <taxon>Oceanospirillales</taxon>
        <taxon>Balneatrichaceae</taxon>
        <taxon>Pokkaliibacter</taxon>
    </lineage>
</organism>
<dbReference type="RefSeq" id="WP_110189598.1">
    <property type="nucleotide sequence ID" value="NZ_CP177354.1"/>
</dbReference>
<dbReference type="EMBL" id="LAPT01000130">
    <property type="protein sequence ID" value="PXF29012.1"/>
    <property type="molecule type" value="Genomic_DNA"/>
</dbReference>
<proteinExistence type="predicted"/>
<evidence type="ECO:0000313" key="3">
    <source>
        <dbReference type="Proteomes" id="UP000248090"/>
    </source>
</evidence>
<dbReference type="Gene3D" id="3.40.630.30">
    <property type="match status" value="1"/>
</dbReference>
<evidence type="ECO:0000259" key="1">
    <source>
        <dbReference type="PROSITE" id="PS51186"/>
    </source>
</evidence>
<dbReference type="InterPro" id="IPR016181">
    <property type="entry name" value="Acyl_CoA_acyltransferase"/>
</dbReference>
<reference evidence="2 3" key="1">
    <citation type="submission" date="2015-03" db="EMBL/GenBank/DDBJ databases">
        <authorList>
            <person name="Krishnan R."/>
            <person name="Midha S."/>
            <person name="Patil P.B."/>
            <person name="Rameshkumar N."/>
        </authorList>
    </citation>
    <scope>NUCLEOTIDE SEQUENCE [LARGE SCALE GENOMIC DNA]</scope>
    <source>
        <strain evidence="2 3">L1E11</strain>
    </source>
</reference>
<dbReference type="SUPFAM" id="SSF55729">
    <property type="entry name" value="Acyl-CoA N-acyltransferases (Nat)"/>
    <property type="match status" value="1"/>
</dbReference>
<dbReference type="CDD" id="cd04301">
    <property type="entry name" value="NAT_SF"/>
    <property type="match status" value="1"/>
</dbReference>
<feature type="domain" description="N-acetyltransferase" evidence="1">
    <location>
        <begin position="6"/>
        <end position="147"/>
    </location>
</feature>
<dbReference type="Pfam" id="PF13508">
    <property type="entry name" value="Acetyltransf_7"/>
    <property type="match status" value="1"/>
</dbReference>
<dbReference type="Pfam" id="PF18014">
    <property type="entry name" value="Acetyltransf_18"/>
    <property type="match status" value="1"/>
</dbReference>
<dbReference type="InterPro" id="IPR041496">
    <property type="entry name" value="YitH/HolE_GNAT"/>
</dbReference>
<dbReference type="InterPro" id="IPR000182">
    <property type="entry name" value="GNAT_dom"/>
</dbReference>
<keyword evidence="3" id="KW-1185">Reference proteome</keyword>
<dbReference type="Proteomes" id="UP000248090">
    <property type="component" value="Unassembled WGS sequence"/>
</dbReference>
<sequence>MDQAIYHFRAMTPEDLPAAHGLSQKLKWPHRLQDWATNFALSKGVVVEAEGQVIGTALACPQGDYAAIGLVIVSDDYQGKGLGRQLMGLAMAEAGDRALCLVATIAGAPLYAKLGFANYGYIRQHQGVVSSATLSAPAALPVAESLRVLDDADAPALQTLLNHGSGMERSGVLQAFLAITERGIGIERDGQLVGFALLRPFGRGKAIGPVVAENAAQARTMIHALLQGEDGSFVRMDTPEQLGLCETLVDWGLLEVDRVAQMVKGDAPRSRDGFSQFALANQALG</sequence>
<name>A0ABX5LS26_9GAMM</name>
<gene>
    <name evidence="2" type="ORF">WH50_23060</name>
</gene>
<dbReference type="InterPro" id="IPR052729">
    <property type="entry name" value="Acyl/Acetyltrans_Enzymes"/>
</dbReference>
<dbReference type="PANTHER" id="PTHR47237:SF2">
    <property type="entry name" value="BLL4206 PROTEIN"/>
    <property type="match status" value="1"/>
</dbReference>
<accession>A0ABX5LS26</accession>
<dbReference type="Gene3D" id="3.40.630.90">
    <property type="match status" value="1"/>
</dbReference>
<protein>
    <recommendedName>
        <fullName evidence="1">N-acetyltransferase domain-containing protein</fullName>
    </recommendedName>
</protein>
<dbReference type="PANTHER" id="PTHR47237">
    <property type="entry name" value="SLL0310 PROTEIN"/>
    <property type="match status" value="1"/>
</dbReference>
<evidence type="ECO:0000313" key="2">
    <source>
        <dbReference type="EMBL" id="PXF29012.1"/>
    </source>
</evidence>
<comment type="caution">
    <text evidence="2">The sequence shown here is derived from an EMBL/GenBank/DDBJ whole genome shotgun (WGS) entry which is preliminary data.</text>
</comment>
<dbReference type="PROSITE" id="PS51186">
    <property type="entry name" value="GNAT"/>
    <property type="match status" value="1"/>
</dbReference>